<evidence type="ECO:0000313" key="2">
    <source>
        <dbReference type="EMBL" id="MDX8035290.1"/>
    </source>
</evidence>
<proteinExistence type="predicted"/>
<dbReference type="Gene3D" id="1.25.40.10">
    <property type="entry name" value="Tetratricopeptide repeat domain"/>
    <property type="match status" value="1"/>
</dbReference>
<dbReference type="Gene3D" id="3.40.50.300">
    <property type="entry name" value="P-loop containing nucleotide triphosphate hydrolases"/>
    <property type="match status" value="1"/>
</dbReference>
<dbReference type="Proteomes" id="UP001285521">
    <property type="component" value="Unassembled WGS sequence"/>
</dbReference>
<name>A0ABU4TB15_9PSEU</name>
<gene>
    <name evidence="2" type="ORF">SK803_34205</name>
</gene>
<comment type="caution">
    <text evidence="2">The sequence shown here is derived from an EMBL/GenBank/DDBJ whole genome shotgun (WGS) entry which is preliminary data.</text>
</comment>
<accession>A0ABU4TB15</accession>
<evidence type="ECO:0000313" key="3">
    <source>
        <dbReference type="Proteomes" id="UP001285521"/>
    </source>
</evidence>
<dbReference type="Pfam" id="PF13191">
    <property type="entry name" value="AAA_16"/>
    <property type="match status" value="1"/>
</dbReference>
<organism evidence="2 3">
    <name type="scientific">Lentzea miocenica</name>
    <dbReference type="NCBI Taxonomy" id="3095431"/>
    <lineage>
        <taxon>Bacteria</taxon>
        <taxon>Bacillati</taxon>
        <taxon>Actinomycetota</taxon>
        <taxon>Actinomycetes</taxon>
        <taxon>Pseudonocardiales</taxon>
        <taxon>Pseudonocardiaceae</taxon>
        <taxon>Lentzea</taxon>
    </lineage>
</organism>
<dbReference type="EMBL" id="JAXAVW010000033">
    <property type="protein sequence ID" value="MDX8035290.1"/>
    <property type="molecule type" value="Genomic_DNA"/>
</dbReference>
<dbReference type="SUPFAM" id="SSF48452">
    <property type="entry name" value="TPR-like"/>
    <property type="match status" value="1"/>
</dbReference>
<sequence>MTWRGTENDNFYIGREEERAVLGVVDEVRRDGTSRAVLLYGPGGVGKTRLVRELADRGHDGVVWMAPIDVDDSEYWLLTNLEHDIAVKLDPGHDFFEPYFHQAASFEDVTRQRIGLETIKGHLERLNETFVECYRAFVAASGTTVVITLDTVEAVRGMSSFLVKLTQWMKELPSTAFVLSGRPVRDDPLQVQLGGVHRPLETTVLELGGFTGAEVEAYFDAGPLRGSLTAAERDRLAELTEGHPLWLALAVAYLVHQDPPREMTEEGEINAKRRDLFRRRLITPFRDTGFWPEAIKRLAVVRHSVNQTIWQQLMSDRDLPADAESWPHAWEQLLARPWVRPRANQRYVTLHDALAEELAQRLIPLEDRDETWRTALWQHAVTAYSALHQEKSAEQQHTLDTLPVIMAALPSTGDEALRELAQLPADKRELDQIRTAELHYRLLLSFEDGTDRFVALHREAQQDNDLLFEELICHELERFLPHARFTAPLDDVLGVVVRRFQRWLADEAPVRYLEMTLIIASFLTHNEQPAAAMELMQDVPLQGAGPEMRYRLANERGNACMRIPNRIAEAKGFFQEAQRQAQQLPLPAQARRVAQANKELGFFYRNIGQWQDADNAYSQARDTLASVLGPGSTDEAREEMASIQTNWAYLKALRGLYVEARNLVESAVQVRKRLGNRINVGISLSVCGEVHRYERNFLEAWQDYREAETIFQEHGSWAWLGQIYQEQAICLLQAHQAGVDLVEDPLERARSLIERSLEICRDRAIRGYPSALNRAGRIFGVTDVDKGLDYLKQSIVAANRIADGWFLSANIIEYVELAYQAWNQTEDQAYRDDLDALTGDVAEAIERYRFIDLRGRWELMCGHLAATDALADDDPEGLDQAVLHYGKGFTLLADRRVGSHGAAAISTEFVRFQRVYDKLPHDVKIEWYTVLRRMWTAENEQRQYTSLLARLEQLY</sequence>
<reference evidence="2 3" key="1">
    <citation type="submission" date="2023-11" db="EMBL/GenBank/DDBJ databases">
        <title>Lentzea sokolovensis, sp. nov., Lentzea kristufkii, sp. nov., and Lentzea miocenensis, sp. nov., rare actinobacteria from Sokolov Coal Basin, Miocene lacustrine sediment, Czech Republic.</title>
        <authorList>
            <person name="Lara A."/>
            <person name="Kotroba L."/>
            <person name="Nouioui I."/>
            <person name="Neumann-Schaal M."/>
            <person name="Mast Y."/>
            <person name="Chronakova A."/>
        </authorList>
    </citation>
    <scope>NUCLEOTIDE SEQUENCE [LARGE SCALE GENOMIC DNA]</scope>
    <source>
        <strain evidence="2 3">BCCO 10_0856</strain>
    </source>
</reference>
<keyword evidence="3" id="KW-1185">Reference proteome</keyword>
<dbReference type="InterPro" id="IPR011990">
    <property type="entry name" value="TPR-like_helical_dom_sf"/>
</dbReference>
<dbReference type="RefSeq" id="WP_319970313.1">
    <property type="nucleotide sequence ID" value="NZ_JAXAVW010000033.1"/>
</dbReference>
<protein>
    <submittedName>
        <fullName evidence="2">Tetratricopeptide repeat protein</fullName>
    </submittedName>
</protein>
<dbReference type="InterPro" id="IPR027417">
    <property type="entry name" value="P-loop_NTPase"/>
</dbReference>
<evidence type="ECO:0000259" key="1">
    <source>
        <dbReference type="Pfam" id="PF13191"/>
    </source>
</evidence>
<dbReference type="SUPFAM" id="SSF52540">
    <property type="entry name" value="P-loop containing nucleoside triphosphate hydrolases"/>
    <property type="match status" value="1"/>
</dbReference>
<dbReference type="InterPro" id="IPR041664">
    <property type="entry name" value="AAA_16"/>
</dbReference>
<feature type="domain" description="Orc1-like AAA ATPase" evidence="1">
    <location>
        <begin position="13"/>
        <end position="163"/>
    </location>
</feature>